<feature type="transmembrane region" description="Helical" evidence="7">
    <location>
        <begin position="16"/>
        <end position="39"/>
    </location>
</feature>
<organism evidence="8 9">
    <name type="scientific">Buchnera aphidicola</name>
    <name type="common">Cinara cuneomaculata</name>
    <dbReference type="NCBI Taxonomy" id="1660040"/>
    <lineage>
        <taxon>Bacteria</taxon>
        <taxon>Pseudomonadati</taxon>
        <taxon>Pseudomonadota</taxon>
        <taxon>Gammaproteobacteria</taxon>
        <taxon>Enterobacterales</taxon>
        <taxon>Erwiniaceae</taxon>
        <taxon>Buchnera</taxon>
    </lineage>
</organism>
<keyword evidence="6 7" id="KW-0472">Membrane</keyword>
<dbReference type="PANTHER" id="PTHR34040:SF2">
    <property type="entry name" value="FLAGELLAR BIOSYNTHETIC PROTEIN FLIQ"/>
    <property type="match status" value="1"/>
</dbReference>
<protein>
    <submittedName>
        <fullName evidence="8">Flagellar biosynthetic protein FliQ</fullName>
    </submittedName>
</protein>
<dbReference type="Pfam" id="PF01313">
    <property type="entry name" value="Bac_export_3"/>
    <property type="match status" value="1"/>
</dbReference>
<keyword evidence="3" id="KW-1003">Cell membrane</keyword>
<evidence type="ECO:0000256" key="7">
    <source>
        <dbReference type="SAM" id="Phobius"/>
    </source>
</evidence>
<keyword evidence="8" id="KW-0969">Cilium</keyword>
<comment type="subcellular location">
    <subcellularLocation>
        <location evidence="1">Cell membrane</location>
        <topology evidence="1">Multi-pass membrane protein</topology>
    </subcellularLocation>
</comment>
<sequence>MNQEFLMILFQDSIQFALLLSAPCLLSILFSGLLMSIFQASTQITEQTLSFIPKIISVVLSCIVFGPWMLQITLEYINNIFHIISIISSSS</sequence>
<dbReference type="PIRSF" id="PIRSF004669">
    <property type="entry name" value="FliQ"/>
    <property type="match status" value="1"/>
</dbReference>
<dbReference type="GO" id="GO:0009306">
    <property type="term" value="P:protein secretion"/>
    <property type="evidence" value="ECO:0007669"/>
    <property type="project" value="InterPro"/>
</dbReference>
<gene>
    <name evidence="8" type="primary">fliQ</name>
    <name evidence="8" type="ORF">BUCICUMA2628_054</name>
</gene>
<comment type="similarity">
    <text evidence="2">Belongs to the FliQ/MopD/SpaQ family.</text>
</comment>
<keyword evidence="5 7" id="KW-1133">Transmembrane helix</keyword>
<dbReference type="EMBL" id="LR217695">
    <property type="protein sequence ID" value="VFP78036.1"/>
    <property type="molecule type" value="Genomic_DNA"/>
</dbReference>
<evidence type="ECO:0000256" key="4">
    <source>
        <dbReference type="ARBA" id="ARBA00022692"/>
    </source>
</evidence>
<dbReference type="GO" id="GO:0005886">
    <property type="term" value="C:plasma membrane"/>
    <property type="evidence" value="ECO:0007669"/>
    <property type="project" value="UniProtKB-SubCell"/>
</dbReference>
<evidence type="ECO:0000256" key="5">
    <source>
        <dbReference type="ARBA" id="ARBA00022989"/>
    </source>
</evidence>
<dbReference type="Proteomes" id="UP000294404">
    <property type="component" value="Chromosome"/>
</dbReference>
<dbReference type="RefSeq" id="WP_154027070.1">
    <property type="nucleotide sequence ID" value="NZ_LR217695.1"/>
</dbReference>
<accession>A0A451CY26</accession>
<keyword evidence="8" id="KW-0282">Flagellum</keyword>
<proteinExistence type="inferred from homology"/>
<name>A0A451CY26_9GAMM</name>
<evidence type="ECO:0000256" key="3">
    <source>
        <dbReference type="ARBA" id="ARBA00022475"/>
    </source>
</evidence>
<dbReference type="OrthoDB" id="9806440at2"/>
<dbReference type="AlphaFoldDB" id="A0A451CY26"/>
<evidence type="ECO:0000313" key="8">
    <source>
        <dbReference type="EMBL" id="VFP78036.1"/>
    </source>
</evidence>
<keyword evidence="8" id="KW-0966">Cell projection</keyword>
<evidence type="ECO:0000256" key="2">
    <source>
        <dbReference type="ARBA" id="ARBA00006156"/>
    </source>
</evidence>
<reference evidence="8 9" key="1">
    <citation type="submission" date="2019-02" db="EMBL/GenBank/DDBJ databases">
        <authorList>
            <person name="Manzano-Marin A."/>
            <person name="Manzano-Marin A."/>
        </authorList>
    </citation>
    <scope>NUCLEOTIDE SEQUENCE [LARGE SCALE GENOMIC DNA]</scope>
    <source>
        <strain evidence="8 9">BuCicuneomaculata</strain>
    </source>
</reference>
<evidence type="ECO:0000256" key="6">
    <source>
        <dbReference type="ARBA" id="ARBA00023136"/>
    </source>
</evidence>
<evidence type="ECO:0000313" key="9">
    <source>
        <dbReference type="Proteomes" id="UP000294404"/>
    </source>
</evidence>
<dbReference type="InterPro" id="IPR002191">
    <property type="entry name" value="Bac_export_3"/>
</dbReference>
<evidence type="ECO:0000256" key="1">
    <source>
        <dbReference type="ARBA" id="ARBA00004651"/>
    </source>
</evidence>
<dbReference type="PRINTS" id="PR00952">
    <property type="entry name" value="TYPE3IMQPROT"/>
</dbReference>
<feature type="transmembrane region" description="Helical" evidence="7">
    <location>
        <begin position="51"/>
        <end position="70"/>
    </location>
</feature>
<keyword evidence="4 7" id="KW-0812">Transmembrane</keyword>
<dbReference type="PANTHER" id="PTHR34040">
    <property type="entry name" value="FLAGELLAR BIOSYNTHETIC PROTEIN FLIQ"/>
    <property type="match status" value="1"/>
</dbReference>